<keyword evidence="5" id="KW-1185">Reference proteome</keyword>
<evidence type="ECO:0000259" key="2">
    <source>
        <dbReference type="PROSITE" id="PS50222"/>
    </source>
</evidence>
<dbReference type="Pfam" id="PF13499">
    <property type="entry name" value="EF-hand_7"/>
    <property type="match status" value="2"/>
</dbReference>
<dbReference type="CDD" id="cd00051">
    <property type="entry name" value="EFh"/>
    <property type="match status" value="1"/>
</dbReference>
<protein>
    <submittedName>
        <fullName evidence="3">EF-hand calcium-binding domain-containing protein 2</fullName>
    </submittedName>
</protein>
<reference evidence="4" key="2">
    <citation type="submission" date="2022-08" db="UniProtKB">
        <authorList>
            <consortium name="EnsemblMetazoa"/>
        </authorList>
    </citation>
    <scope>IDENTIFICATION</scope>
    <source>
        <strain evidence="4">05x7-T-G4-1.051#20</strain>
    </source>
</reference>
<evidence type="ECO:0000256" key="1">
    <source>
        <dbReference type="ARBA" id="ARBA00022737"/>
    </source>
</evidence>
<dbReference type="InterPro" id="IPR002048">
    <property type="entry name" value="EF_hand_dom"/>
</dbReference>
<dbReference type="FunCoup" id="K1RM65">
    <property type="interactions" value="85"/>
</dbReference>
<keyword evidence="1" id="KW-0677">Repeat</keyword>
<dbReference type="PANTHER" id="PTHR46763:SF1">
    <property type="entry name" value="DYNEIN REGULATORY COMPLEX PROTEIN 8"/>
    <property type="match status" value="1"/>
</dbReference>
<dbReference type="Gene3D" id="1.10.238.10">
    <property type="entry name" value="EF-hand"/>
    <property type="match status" value="2"/>
</dbReference>
<feature type="domain" description="EF-hand" evidence="2">
    <location>
        <begin position="15"/>
        <end position="50"/>
    </location>
</feature>
<evidence type="ECO:0000313" key="5">
    <source>
        <dbReference type="Proteomes" id="UP000005408"/>
    </source>
</evidence>
<sequence length="163" mass="18672">MADESKENADSLIADIHKRITEAFEIFDNENNKTVDVREVGTIIRSLGCCPTEAELTDMLVEIEEEDEAGYIRFEKFLGLMTKVLMERRYKPSPEDVLLKAFLVLDQDGKGYLTQDELAKYMTEDGEPFQQEELEEMLSAAVDPEKGTILYKEYVSRMAVEEV</sequence>
<dbReference type="InterPro" id="IPR011992">
    <property type="entry name" value="EF-hand-dom_pair"/>
</dbReference>
<feature type="domain" description="EF-hand" evidence="2">
    <location>
        <begin position="93"/>
        <end position="128"/>
    </location>
</feature>
<dbReference type="KEGG" id="crg:105317805"/>
<dbReference type="GO" id="GO:0005509">
    <property type="term" value="F:calcium ion binding"/>
    <property type="evidence" value="ECO:0007669"/>
    <property type="project" value="InterPro"/>
</dbReference>
<evidence type="ECO:0000313" key="4">
    <source>
        <dbReference type="EnsemblMetazoa" id="G12969.1:cds"/>
    </source>
</evidence>
<dbReference type="HOGENOM" id="CLU_061288_19_2_1"/>
<gene>
    <name evidence="3" type="ORF">CGI_10023901</name>
</gene>
<reference evidence="3" key="1">
    <citation type="journal article" date="2012" name="Nature">
        <title>The oyster genome reveals stress adaptation and complexity of shell formation.</title>
        <authorList>
            <person name="Zhang G."/>
            <person name="Fang X."/>
            <person name="Guo X."/>
            <person name="Li L."/>
            <person name="Luo R."/>
            <person name="Xu F."/>
            <person name="Yang P."/>
            <person name="Zhang L."/>
            <person name="Wang X."/>
            <person name="Qi H."/>
            <person name="Xiong Z."/>
            <person name="Que H."/>
            <person name="Xie Y."/>
            <person name="Holland P.W."/>
            <person name="Paps J."/>
            <person name="Zhu Y."/>
            <person name="Wu F."/>
            <person name="Chen Y."/>
            <person name="Wang J."/>
            <person name="Peng C."/>
            <person name="Meng J."/>
            <person name="Yang L."/>
            <person name="Liu J."/>
            <person name="Wen B."/>
            <person name="Zhang N."/>
            <person name="Huang Z."/>
            <person name="Zhu Q."/>
            <person name="Feng Y."/>
            <person name="Mount A."/>
            <person name="Hedgecock D."/>
            <person name="Xu Z."/>
            <person name="Liu Y."/>
            <person name="Domazet-Loso T."/>
            <person name="Du Y."/>
            <person name="Sun X."/>
            <person name="Zhang S."/>
            <person name="Liu B."/>
            <person name="Cheng P."/>
            <person name="Jiang X."/>
            <person name="Li J."/>
            <person name="Fan D."/>
            <person name="Wang W."/>
            <person name="Fu W."/>
            <person name="Wang T."/>
            <person name="Wang B."/>
            <person name="Zhang J."/>
            <person name="Peng Z."/>
            <person name="Li Y."/>
            <person name="Li N."/>
            <person name="Wang J."/>
            <person name="Chen M."/>
            <person name="He Y."/>
            <person name="Tan F."/>
            <person name="Song X."/>
            <person name="Zheng Q."/>
            <person name="Huang R."/>
            <person name="Yang H."/>
            <person name="Du X."/>
            <person name="Chen L."/>
            <person name="Yang M."/>
            <person name="Gaffney P.M."/>
            <person name="Wang S."/>
            <person name="Luo L."/>
            <person name="She Z."/>
            <person name="Ming Y."/>
            <person name="Huang W."/>
            <person name="Zhang S."/>
            <person name="Huang B."/>
            <person name="Zhang Y."/>
            <person name="Qu T."/>
            <person name="Ni P."/>
            <person name="Miao G."/>
            <person name="Wang J."/>
            <person name="Wang Q."/>
            <person name="Steinberg C.E."/>
            <person name="Wang H."/>
            <person name="Li N."/>
            <person name="Qian L."/>
            <person name="Zhang G."/>
            <person name="Li Y."/>
            <person name="Yang H."/>
            <person name="Liu X."/>
            <person name="Wang J."/>
            <person name="Yin Y."/>
            <person name="Wang J."/>
        </authorList>
    </citation>
    <scope>NUCLEOTIDE SEQUENCE [LARGE SCALE GENOMIC DNA]</scope>
    <source>
        <strain evidence="3">05x7-T-G4-1.051#20</strain>
    </source>
</reference>
<dbReference type="PROSITE" id="PS50222">
    <property type="entry name" value="EF_HAND_2"/>
    <property type="match status" value="2"/>
</dbReference>
<dbReference type="OrthoDB" id="10260307at2759"/>
<dbReference type="FunFam" id="1.10.238.10:FF:000527">
    <property type="entry name" value="Calmodulin-3"/>
    <property type="match status" value="1"/>
</dbReference>
<dbReference type="SUPFAM" id="SSF47473">
    <property type="entry name" value="EF-hand"/>
    <property type="match status" value="1"/>
</dbReference>
<proteinExistence type="predicted"/>
<dbReference type="Proteomes" id="UP000005408">
    <property type="component" value="Unassembled WGS sequence"/>
</dbReference>
<dbReference type="AlphaFoldDB" id="K1RM65"/>
<evidence type="ECO:0000313" key="3">
    <source>
        <dbReference type="EMBL" id="EKC42680.1"/>
    </source>
</evidence>
<accession>K1RM65</accession>
<dbReference type="PANTHER" id="PTHR46763">
    <property type="entry name" value="DYNEIN REGULATORY COMPLEX PROTEIN 8"/>
    <property type="match status" value="1"/>
</dbReference>
<organism evidence="3">
    <name type="scientific">Magallana gigas</name>
    <name type="common">Pacific oyster</name>
    <name type="synonym">Crassostrea gigas</name>
    <dbReference type="NCBI Taxonomy" id="29159"/>
    <lineage>
        <taxon>Eukaryota</taxon>
        <taxon>Metazoa</taxon>
        <taxon>Spiralia</taxon>
        <taxon>Lophotrochozoa</taxon>
        <taxon>Mollusca</taxon>
        <taxon>Bivalvia</taxon>
        <taxon>Autobranchia</taxon>
        <taxon>Pteriomorphia</taxon>
        <taxon>Ostreida</taxon>
        <taxon>Ostreoidea</taxon>
        <taxon>Ostreidae</taxon>
        <taxon>Magallana</taxon>
    </lineage>
</organism>
<dbReference type="EnsemblMetazoa" id="G12969.1">
    <property type="protein sequence ID" value="G12969.1:cds"/>
    <property type="gene ID" value="G12969"/>
</dbReference>
<dbReference type="OMA" id="MTKEGEP"/>
<name>K1RM65_MAGGI</name>
<dbReference type="SMART" id="SM00054">
    <property type="entry name" value="EFh"/>
    <property type="match status" value="2"/>
</dbReference>
<dbReference type="EMBL" id="JH818634">
    <property type="protein sequence ID" value="EKC42680.1"/>
    <property type="molecule type" value="Genomic_DNA"/>
</dbReference>